<keyword evidence="10" id="KW-0243">Dynein</keyword>
<dbReference type="PANTHER" id="PTHR18916">
    <property type="entry name" value="DYNACTIN 1-RELATED MICROTUBULE-BINDING"/>
    <property type="match status" value="1"/>
</dbReference>
<evidence type="ECO:0000256" key="12">
    <source>
        <dbReference type="ARBA" id="ARBA00023212"/>
    </source>
</evidence>
<dbReference type="Pfam" id="PF12455">
    <property type="entry name" value="Dynactin"/>
    <property type="match status" value="2"/>
</dbReference>
<protein>
    <recommendedName>
        <fullName evidence="5">Dynactin subunit 1</fullName>
    </recommendedName>
</protein>
<keyword evidence="8" id="KW-0493">Microtubule</keyword>
<keyword evidence="11 14" id="KW-0175">Coiled coil</keyword>
<keyword evidence="7" id="KW-0132">Cell division</keyword>
<dbReference type="PANTHER" id="PTHR18916:SF6">
    <property type="entry name" value="DYNACTIN SUBUNIT 1"/>
    <property type="match status" value="1"/>
</dbReference>
<dbReference type="Proteomes" id="UP001497525">
    <property type="component" value="Unassembled WGS sequence"/>
</dbReference>
<evidence type="ECO:0000256" key="13">
    <source>
        <dbReference type="ARBA" id="ARBA00023306"/>
    </source>
</evidence>
<dbReference type="EMBL" id="CAXLJL010000068">
    <property type="protein sequence ID" value="CAL5130503.1"/>
    <property type="molecule type" value="Genomic_DNA"/>
</dbReference>
<dbReference type="GO" id="GO:0030424">
    <property type="term" value="C:axon"/>
    <property type="evidence" value="ECO:0007669"/>
    <property type="project" value="TreeGrafter"/>
</dbReference>
<evidence type="ECO:0000256" key="1">
    <source>
        <dbReference type="ARBA" id="ARBA00004114"/>
    </source>
</evidence>
<evidence type="ECO:0000313" key="18">
    <source>
        <dbReference type="Proteomes" id="UP001497525"/>
    </source>
</evidence>
<dbReference type="GO" id="GO:0000776">
    <property type="term" value="C:kinetochore"/>
    <property type="evidence" value="ECO:0007669"/>
    <property type="project" value="TreeGrafter"/>
</dbReference>
<dbReference type="Pfam" id="PF01302">
    <property type="entry name" value="CAP_GLY"/>
    <property type="match status" value="1"/>
</dbReference>
<feature type="compositionally biased region" description="Polar residues" evidence="15">
    <location>
        <begin position="307"/>
        <end position="316"/>
    </location>
</feature>
<dbReference type="GO" id="GO:0005874">
    <property type="term" value="C:microtubule"/>
    <property type="evidence" value="ECO:0007669"/>
    <property type="project" value="UniProtKB-KW"/>
</dbReference>
<evidence type="ECO:0000256" key="8">
    <source>
        <dbReference type="ARBA" id="ARBA00022701"/>
    </source>
</evidence>
<dbReference type="Gene3D" id="2.30.30.190">
    <property type="entry name" value="CAP Gly-rich-like domain"/>
    <property type="match status" value="1"/>
</dbReference>
<evidence type="ECO:0000256" key="10">
    <source>
        <dbReference type="ARBA" id="ARBA00023017"/>
    </source>
</evidence>
<gene>
    <name evidence="17" type="ORF">CDAUBV1_LOCUS2569</name>
</gene>
<dbReference type="PROSITE" id="PS50245">
    <property type="entry name" value="CAP_GLY_2"/>
    <property type="match status" value="1"/>
</dbReference>
<dbReference type="GO" id="GO:0000132">
    <property type="term" value="P:establishment of mitotic spindle orientation"/>
    <property type="evidence" value="ECO:0007669"/>
    <property type="project" value="TreeGrafter"/>
</dbReference>
<feature type="compositionally biased region" description="Polar residues" evidence="15">
    <location>
        <begin position="140"/>
        <end position="154"/>
    </location>
</feature>
<dbReference type="SUPFAM" id="SSF74924">
    <property type="entry name" value="Cap-Gly domain"/>
    <property type="match status" value="1"/>
</dbReference>
<feature type="coiled-coil region" evidence="14">
    <location>
        <begin position="1153"/>
        <end position="1265"/>
    </location>
</feature>
<dbReference type="GO" id="GO:0007097">
    <property type="term" value="P:nuclear migration"/>
    <property type="evidence" value="ECO:0007669"/>
    <property type="project" value="TreeGrafter"/>
</dbReference>
<accession>A0AAV2T270</accession>
<dbReference type="InterPro" id="IPR000938">
    <property type="entry name" value="CAP-Gly_domain"/>
</dbReference>
<keyword evidence="6" id="KW-0963">Cytoplasm</keyword>
<keyword evidence="13" id="KW-0131">Cell cycle</keyword>
<dbReference type="PROSITE" id="PS00845">
    <property type="entry name" value="CAP_GLY_1"/>
    <property type="match status" value="1"/>
</dbReference>
<organism evidence="17 18">
    <name type="scientific">Calicophoron daubneyi</name>
    <name type="common">Rumen fluke</name>
    <name type="synonym">Paramphistomum daubneyi</name>
    <dbReference type="NCBI Taxonomy" id="300641"/>
    <lineage>
        <taxon>Eukaryota</taxon>
        <taxon>Metazoa</taxon>
        <taxon>Spiralia</taxon>
        <taxon>Lophotrochozoa</taxon>
        <taxon>Platyhelminthes</taxon>
        <taxon>Trematoda</taxon>
        <taxon>Digenea</taxon>
        <taxon>Plagiorchiida</taxon>
        <taxon>Pronocephalata</taxon>
        <taxon>Paramphistomoidea</taxon>
        <taxon>Paramphistomidae</taxon>
        <taxon>Calicophoron</taxon>
    </lineage>
</organism>
<comment type="similarity">
    <text evidence="4">Belongs to the dynactin 150 kDa subunit family.</text>
</comment>
<dbReference type="GO" id="GO:0005814">
    <property type="term" value="C:centriole"/>
    <property type="evidence" value="ECO:0007669"/>
    <property type="project" value="UniProtKB-SubCell"/>
</dbReference>
<feature type="compositionally biased region" description="Low complexity" evidence="15">
    <location>
        <begin position="172"/>
        <end position="188"/>
    </location>
</feature>
<evidence type="ECO:0000256" key="15">
    <source>
        <dbReference type="SAM" id="MobiDB-lite"/>
    </source>
</evidence>
<dbReference type="SMART" id="SM01052">
    <property type="entry name" value="CAP_GLY"/>
    <property type="match status" value="1"/>
</dbReference>
<evidence type="ECO:0000256" key="14">
    <source>
        <dbReference type="SAM" id="Coils"/>
    </source>
</evidence>
<evidence type="ECO:0000256" key="11">
    <source>
        <dbReference type="ARBA" id="ARBA00023054"/>
    </source>
</evidence>
<keyword evidence="12" id="KW-0206">Cytoskeleton</keyword>
<feature type="compositionally biased region" description="Low complexity" evidence="15">
    <location>
        <begin position="319"/>
        <end position="334"/>
    </location>
</feature>
<feature type="domain" description="CAP-Gly" evidence="16">
    <location>
        <begin position="27"/>
        <end position="69"/>
    </location>
</feature>
<dbReference type="InterPro" id="IPR036859">
    <property type="entry name" value="CAP-Gly_dom_sf"/>
</dbReference>
<name>A0AAV2T270_CALDB</name>
<evidence type="ECO:0000256" key="5">
    <source>
        <dbReference type="ARBA" id="ARBA00016574"/>
    </source>
</evidence>
<reference evidence="17" key="1">
    <citation type="submission" date="2024-06" db="EMBL/GenBank/DDBJ databases">
        <authorList>
            <person name="Liu X."/>
            <person name="Lenzi L."/>
            <person name="Haldenby T S."/>
            <person name="Uol C."/>
        </authorList>
    </citation>
    <scope>NUCLEOTIDE SEQUENCE</scope>
</reference>
<evidence type="ECO:0000313" key="17">
    <source>
        <dbReference type="EMBL" id="CAL5130503.1"/>
    </source>
</evidence>
<evidence type="ECO:0000256" key="9">
    <source>
        <dbReference type="ARBA" id="ARBA00022776"/>
    </source>
</evidence>
<feature type="coiled-coil region" evidence="14">
    <location>
        <begin position="343"/>
        <end position="674"/>
    </location>
</feature>
<evidence type="ECO:0000256" key="2">
    <source>
        <dbReference type="ARBA" id="ARBA00004186"/>
    </source>
</evidence>
<sequence length="1560" mass="168689">MTEFKLRPGIRVEVLGKDVVGTVAYIGTTQFSAGKWVGVTLDEPKGKNDGSVQGKRYFTCEDGYGIFVRPTQLKLLDGGDDGNLSLTASMLSESSVTSEPESTGSSGTKPPRAGSSSSLAAGQRKPTPPKGIGAAKKGTQLPTLSKGPRNSSVGPTAPAGATKLSGSTERIPSAQAPAGGSSPALAAEAQRRQSTASKLPDKATPTAEKTTPPKPGAITPKIQTPAPAEATSPSPKIPQAMSPPSQNTTVPSPKPGSPSVEIPASPVETREASSKSGVIPSPAAQKVSLPTVSPSAVKSPKSPPESTGTPSISSHPRTPISVPSPAIVPSSGGPHSPDAEIEIGNLHAEIQTLSNQLEALKAKRAEDRSRLQELERLKVQNSKLEENRRLIREQTADLQRELAQAKKDKAGIQQAFDHYKEEMAELVENMEMATLDKEMAEEKLDSLNSEMEILKEKVEELTLENQILKEESEEKAGAPSADGAPTPAQLKNLEQQNERMKEVLIKLRDLTNQDKQEITKLNKEISRLGSEVEQLTAQKERLTVELKQSADQTIELKEQVDAALGADQMVSQLTQRNLELEEQLEKLKEERNDLEALCEMNDELQENSRDTERELREEMDQANAKITQLARHLDACKETISDYERTLGKFRDAVTELQAQNAELRRSLADGERKQGVTSPVPSAEILAQPPIGSGLDFASQALTMAKVIETELRSVEAEQGKVHVARLSAFLPDSFLRRGGDNDALLALLLIERLASKADVLETHLSERYPLPACIPSQISPPAALVAAASPAADLSQSDADKQEADAVTGLNVPGSAQPLAPMTKSKAEFYSFITRLIHILRTWSALLNQYKQVLSTCSVDLYMKVGSLYFEMGAYEECIDRLIELTKKDQLDENTPLEPLVAALAYFNQLYSVHLASQPISNCSSKLFRFVQCVVSALNALATDATALSILTGQPLEPLQKAASDAAATVSGPLNTSYGAAANEAKQAPSAGGLITLLVEEVRFAAVTRVIARRIRRRIPADPSAQPLSFSAEVAGNLDKAAQMLGCVVAAMYETTRLAGQLSARQADDAINLKPAVVFSECLTEACKEKLAASKSNVSVGQPDLCIRTYLDQVRDLVAKIGVAMENGEFDFDGSKQAKPQEPVALRATAYKQAQAELEGYRARVESKEEQVRELQLAVKTKAEEVSEMSVRLGLAEKRLENAGKGNEEKVSRLEQRLEQLEAQLKREEREHGQTIDALQADIEVLERDKVELKEKLKNLSKKALMGGLIKSPMVAGASPTPPAAATTAAGPKDAAGKAVSEVPSVMTRDIGFLNSEIDALREAVRHLTADNSRLRGEKILMQMKSLKPLKRRILTRAPADGGGTPDEGKKTPDSEAPSGQSDAGKEKERAGPKPPTVSHVSNELLELQQQLYAVLAHPKVVSLQSREQKAESAKPSGAGDGSENVEKLPRAPPSAKVQLIRQADYLVKLKDHLEKLQMRARETMKQEYPQAFTRFGFENFPLPQMQQVLKSAIPGPDDPLVSRLILPNATREQTAPLKVVLHPKQLQYIHSRLLTSS</sequence>
<dbReference type="GO" id="GO:0051301">
    <property type="term" value="P:cell division"/>
    <property type="evidence" value="ECO:0007669"/>
    <property type="project" value="UniProtKB-KW"/>
</dbReference>
<dbReference type="InterPro" id="IPR022157">
    <property type="entry name" value="Dynactin"/>
</dbReference>
<feature type="region of interest" description="Disordered" evidence="15">
    <location>
        <begin position="1428"/>
        <end position="1457"/>
    </location>
</feature>
<dbReference type="GO" id="GO:0000922">
    <property type="term" value="C:spindle pole"/>
    <property type="evidence" value="ECO:0007669"/>
    <property type="project" value="TreeGrafter"/>
</dbReference>
<feature type="region of interest" description="Disordered" evidence="15">
    <location>
        <begin position="1353"/>
        <end position="1401"/>
    </location>
</feature>
<comment type="caution">
    <text evidence="17">The sequence shown here is derived from an EMBL/GenBank/DDBJ whole genome shotgun (WGS) entry which is preliminary data.</text>
</comment>
<comment type="subcellular location">
    <subcellularLocation>
        <location evidence="3">Cytoplasm</location>
        <location evidence="3">Cell cortex</location>
    </subcellularLocation>
    <subcellularLocation>
        <location evidence="1">Cytoplasm</location>
        <location evidence="1">Cytoskeleton</location>
        <location evidence="1">Microtubule organizing center</location>
        <location evidence="1">Centrosome</location>
        <location evidence="1">Centriole</location>
    </subcellularLocation>
    <subcellularLocation>
        <location evidence="2">Cytoplasm</location>
        <location evidence="2">Cytoskeleton</location>
        <location evidence="2">Spindle</location>
    </subcellularLocation>
</comment>
<evidence type="ECO:0000256" key="4">
    <source>
        <dbReference type="ARBA" id="ARBA00011010"/>
    </source>
</evidence>
<feature type="coiled-coil region" evidence="14">
    <location>
        <begin position="1313"/>
        <end position="1340"/>
    </location>
</feature>
<evidence type="ECO:0000256" key="6">
    <source>
        <dbReference type="ARBA" id="ARBA00022490"/>
    </source>
</evidence>
<feature type="compositionally biased region" description="Low complexity" evidence="15">
    <location>
        <begin position="290"/>
        <end position="306"/>
    </location>
</feature>
<keyword evidence="9" id="KW-0498">Mitosis</keyword>
<feature type="compositionally biased region" description="Low complexity" evidence="15">
    <location>
        <begin position="224"/>
        <end position="234"/>
    </location>
</feature>
<evidence type="ECO:0000259" key="16">
    <source>
        <dbReference type="PROSITE" id="PS50245"/>
    </source>
</evidence>
<dbReference type="GO" id="GO:0030286">
    <property type="term" value="C:dynein complex"/>
    <property type="evidence" value="ECO:0007669"/>
    <property type="project" value="UniProtKB-KW"/>
</dbReference>
<feature type="compositionally biased region" description="Polar residues" evidence="15">
    <location>
        <begin position="242"/>
        <end position="251"/>
    </location>
</feature>
<feature type="compositionally biased region" description="Low complexity" evidence="15">
    <location>
        <begin position="91"/>
        <end position="108"/>
    </location>
</feature>
<feature type="region of interest" description="Disordered" evidence="15">
    <location>
        <begin position="91"/>
        <end position="341"/>
    </location>
</feature>
<evidence type="ECO:0000256" key="7">
    <source>
        <dbReference type="ARBA" id="ARBA00022618"/>
    </source>
</evidence>
<evidence type="ECO:0000256" key="3">
    <source>
        <dbReference type="ARBA" id="ARBA00004544"/>
    </source>
</evidence>
<proteinExistence type="inferred from homology"/>